<dbReference type="InterPro" id="IPR011989">
    <property type="entry name" value="ARM-like"/>
</dbReference>
<dbReference type="Pfam" id="PF03378">
    <property type="entry name" value="CAS_CSE1"/>
    <property type="match status" value="1"/>
</dbReference>
<proteinExistence type="predicted"/>
<keyword evidence="3" id="KW-1185">Reference proteome</keyword>
<dbReference type="Proteomes" id="UP000631114">
    <property type="component" value="Unassembled WGS sequence"/>
</dbReference>
<dbReference type="OrthoDB" id="1735062at2759"/>
<protein>
    <recommendedName>
        <fullName evidence="1">Exportin-2 C-terminal domain-containing protein</fullName>
    </recommendedName>
</protein>
<dbReference type="InterPro" id="IPR005043">
    <property type="entry name" value="XPO2_C"/>
</dbReference>
<gene>
    <name evidence="2" type="ORF">IFM89_024618</name>
</gene>
<dbReference type="AlphaFoldDB" id="A0A835LZI7"/>
<dbReference type="GO" id="GO:0031267">
    <property type="term" value="F:small GTPase binding"/>
    <property type="evidence" value="ECO:0007669"/>
    <property type="project" value="InterPro"/>
</dbReference>
<sequence length="248" mass="27790">MPVVAKKVQRYQVAPWGYFEGEEGIKVITDQGQELMADVVLFATVKFHNSFVIFISLFLIKHGPTRLVDSINSVQPNAATICGRMLDSIVTLLSRREQERVVEEPEMPDIGEAVGYTATFVPLHNAGKKKDEDPVKEIKDPKEFLVKSSQDLHAHLWEYFCFATFTTLKLLQWIRSVLGSFNAFNASSVSLLDGSVLFLGLEVIHMNQKKYATFFDKSSLVSSSSKGVGVSLELEKRLKAFLDLLSLL</sequence>
<accession>A0A835LZI7</accession>
<name>A0A835LZI7_9MAGN</name>
<evidence type="ECO:0000313" key="3">
    <source>
        <dbReference type="Proteomes" id="UP000631114"/>
    </source>
</evidence>
<dbReference type="Gene3D" id="1.25.10.10">
    <property type="entry name" value="Leucine-rich Repeat Variant"/>
    <property type="match status" value="1"/>
</dbReference>
<feature type="domain" description="Exportin-2 C-terminal" evidence="1">
    <location>
        <begin position="81"/>
        <end position="153"/>
    </location>
</feature>
<evidence type="ECO:0000259" key="1">
    <source>
        <dbReference type="Pfam" id="PF03378"/>
    </source>
</evidence>
<evidence type="ECO:0000313" key="2">
    <source>
        <dbReference type="EMBL" id="KAF9610762.1"/>
    </source>
</evidence>
<dbReference type="EMBL" id="JADFTS010000004">
    <property type="protein sequence ID" value="KAF9610762.1"/>
    <property type="molecule type" value="Genomic_DNA"/>
</dbReference>
<comment type="caution">
    <text evidence="2">The sequence shown here is derived from an EMBL/GenBank/DDBJ whole genome shotgun (WGS) entry which is preliminary data.</text>
</comment>
<reference evidence="2 3" key="1">
    <citation type="submission" date="2020-10" db="EMBL/GenBank/DDBJ databases">
        <title>The Coptis chinensis genome and diversification of protoberbering-type alkaloids.</title>
        <authorList>
            <person name="Wang B."/>
            <person name="Shu S."/>
            <person name="Song C."/>
            <person name="Liu Y."/>
        </authorList>
    </citation>
    <scope>NUCLEOTIDE SEQUENCE [LARGE SCALE GENOMIC DNA]</scope>
    <source>
        <strain evidence="2">HL-2020</strain>
        <tissue evidence="2">Leaf</tissue>
    </source>
</reference>
<organism evidence="2 3">
    <name type="scientific">Coptis chinensis</name>
    <dbReference type="NCBI Taxonomy" id="261450"/>
    <lineage>
        <taxon>Eukaryota</taxon>
        <taxon>Viridiplantae</taxon>
        <taxon>Streptophyta</taxon>
        <taxon>Embryophyta</taxon>
        <taxon>Tracheophyta</taxon>
        <taxon>Spermatophyta</taxon>
        <taxon>Magnoliopsida</taxon>
        <taxon>Ranunculales</taxon>
        <taxon>Ranunculaceae</taxon>
        <taxon>Coptidoideae</taxon>
        <taxon>Coptis</taxon>
    </lineage>
</organism>